<dbReference type="OrthoDB" id="3014581at2759"/>
<organism evidence="5 6">
    <name type="scientific">Aspergillus tamarii</name>
    <dbReference type="NCBI Taxonomy" id="41984"/>
    <lineage>
        <taxon>Eukaryota</taxon>
        <taxon>Fungi</taxon>
        <taxon>Dikarya</taxon>
        <taxon>Ascomycota</taxon>
        <taxon>Pezizomycotina</taxon>
        <taxon>Eurotiomycetes</taxon>
        <taxon>Eurotiomycetidae</taxon>
        <taxon>Eurotiales</taxon>
        <taxon>Aspergillaceae</taxon>
        <taxon>Aspergillus</taxon>
        <taxon>Aspergillus subgen. Circumdati</taxon>
    </lineage>
</organism>
<proteinExistence type="predicted"/>
<dbReference type="Proteomes" id="UP000326950">
    <property type="component" value="Unassembled WGS sequence"/>
</dbReference>
<evidence type="ECO:0000256" key="3">
    <source>
        <dbReference type="ARBA" id="ARBA00023163"/>
    </source>
</evidence>
<evidence type="ECO:0000313" key="6">
    <source>
        <dbReference type="Proteomes" id="UP000326950"/>
    </source>
</evidence>
<accession>A0A5N6UFG2</accession>
<evidence type="ECO:0000256" key="4">
    <source>
        <dbReference type="ARBA" id="ARBA00023242"/>
    </source>
</evidence>
<keyword evidence="4" id="KW-0539">Nucleus</keyword>
<keyword evidence="2" id="KW-0805">Transcription regulation</keyword>
<protein>
    <submittedName>
        <fullName evidence="5">Uncharacterized protein</fullName>
    </submittedName>
</protein>
<dbReference type="PANTHER" id="PTHR31001">
    <property type="entry name" value="UNCHARACTERIZED TRANSCRIPTIONAL REGULATORY PROTEIN"/>
    <property type="match status" value="1"/>
</dbReference>
<evidence type="ECO:0000313" key="5">
    <source>
        <dbReference type="EMBL" id="KAE8157320.1"/>
    </source>
</evidence>
<evidence type="ECO:0000256" key="1">
    <source>
        <dbReference type="ARBA" id="ARBA00004123"/>
    </source>
</evidence>
<dbReference type="GO" id="GO:0005634">
    <property type="term" value="C:nucleus"/>
    <property type="evidence" value="ECO:0007669"/>
    <property type="project" value="UniProtKB-SubCell"/>
</dbReference>
<evidence type="ECO:0000256" key="2">
    <source>
        <dbReference type="ARBA" id="ARBA00023015"/>
    </source>
</evidence>
<keyword evidence="6" id="KW-1185">Reference proteome</keyword>
<gene>
    <name evidence="5" type="ORF">BDV40DRAFT_292745</name>
</gene>
<comment type="subcellular location">
    <subcellularLocation>
        <location evidence="1">Nucleus</location>
    </subcellularLocation>
</comment>
<sequence>MRVNYPRNLDDWELDRCDPQYSRPLSQPTAMTYTLLRIQLADICRSAIDALPPPFLDWGEVNYDGFISLDQRFEAFISSLPVFFRLDKASRRQSREVERRYPQIIVQRYILWSTLQGRRSKLNQPFLTRVSMNPRYQYSRKLKALMDHGMAPLASAHVRLATFLHNYFLGHRGAGHGSEAEAASPMASRFLKSLMDILQRNQIQVLPATTVPDVRPLSANTGASGVPDPNLPDRDLVNPSQILPSAYDLLENANIDDVWQNFFNLDQNCSPGSWGHLFSALDSRIV</sequence>
<dbReference type="CDD" id="cd12148">
    <property type="entry name" value="fungal_TF_MHR"/>
    <property type="match status" value="1"/>
</dbReference>
<dbReference type="EMBL" id="ML738727">
    <property type="protein sequence ID" value="KAE8157320.1"/>
    <property type="molecule type" value="Genomic_DNA"/>
</dbReference>
<dbReference type="InterPro" id="IPR050613">
    <property type="entry name" value="Sec_Metabolite_Reg"/>
</dbReference>
<keyword evidence="3" id="KW-0804">Transcription</keyword>
<reference evidence="5 6" key="1">
    <citation type="submission" date="2019-04" db="EMBL/GenBank/DDBJ databases">
        <title>Friends and foes A comparative genomics study of 23 Aspergillus species from section Flavi.</title>
        <authorList>
            <consortium name="DOE Joint Genome Institute"/>
            <person name="Kjaerbolling I."/>
            <person name="Vesth T."/>
            <person name="Frisvad J.C."/>
            <person name="Nybo J.L."/>
            <person name="Theobald S."/>
            <person name="Kildgaard S."/>
            <person name="Isbrandt T."/>
            <person name="Kuo A."/>
            <person name="Sato A."/>
            <person name="Lyhne E.K."/>
            <person name="Kogle M.E."/>
            <person name="Wiebenga A."/>
            <person name="Kun R.S."/>
            <person name="Lubbers R.J."/>
            <person name="Makela M.R."/>
            <person name="Barry K."/>
            <person name="Chovatia M."/>
            <person name="Clum A."/>
            <person name="Daum C."/>
            <person name="Haridas S."/>
            <person name="He G."/>
            <person name="LaButti K."/>
            <person name="Lipzen A."/>
            <person name="Mondo S."/>
            <person name="Riley R."/>
            <person name="Salamov A."/>
            <person name="Simmons B.A."/>
            <person name="Magnuson J.K."/>
            <person name="Henrissat B."/>
            <person name="Mortensen U.H."/>
            <person name="Larsen T.O."/>
            <person name="Devries R.P."/>
            <person name="Grigoriev I.V."/>
            <person name="Machida M."/>
            <person name="Baker S.E."/>
            <person name="Andersen M.R."/>
        </authorList>
    </citation>
    <scope>NUCLEOTIDE SEQUENCE [LARGE SCALE GENOMIC DNA]</scope>
    <source>
        <strain evidence="5 6">CBS 117626</strain>
    </source>
</reference>
<dbReference type="PANTHER" id="PTHR31001:SF90">
    <property type="entry name" value="CENTROMERE DNA-BINDING PROTEIN COMPLEX CBF3 SUBUNIT B"/>
    <property type="match status" value="1"/>
</dbReference>
<name>A0A5N6UFG2_ASPTM</name>
<dbReference type="AlphaFoldDB" id="A0A5N6UFG2"/>